<accession>A0A095Y0Q8</accession>
<gene>
    <name evidence="2" type="ORF">HMPREF1650_10010</name>
</gene>
<dbReference type="eggNOG" id="COG3619">
    <property type="taxonomic scope" value="Bacteria"/>
</dbReference>
<evidence type="ECO:0000256" key="1">
    <source>
        <dbReference type="SAM" id="Phobius"/>
    </source>
</evidence>
<keyword evidence="1" id="KW-0812">Transmembrane</keyword>
<feature type="transmembrane region" description="Helical" evidence="1">
    <location>
        <begin position="93"/>
        <end position="109"/>
    </location>
</feature>
<dbReference type="AlphaFoldDB" id="A0A095Y0Q8"/>
<feature type="transmembrane region" description="Helical" evidence="1">
    <location>
        <begin position="12"/>
        <end position="40"/>
    </location>
</feature>
<name>A0A095Y0Q8_9CORY</name>
<dbReference type="PANTHER" id="PTHR37314:SF4">
    <property type="entry name" value="UPF0700 TRANSMEMBRANE PROTEIN YOAK"/>
    <property type="match status" value="1"/>
</dbReference>
<organism evidence="2 3">
    <name type="scientific">Corynebacterium freneyi DNF00450</name>
    <dbReference type="NCBI Taxonomy" id="1287475"/>
    <lineage>
        <taxon>Bacteria</taxon>
        <taxon>Bacillati</taxon>
        <taxon>Actinomycetota</taxon>
        <taxon>Actinomycetes</taxon>
        <taxon>Mycobacteriales</taxon>
        <taxon>Corynebacteriaceae</taxon>
        <taxon>Corynebacterium</taxon>
    </lineage>
</organism>
<evidence type="ECO:0000313" key="3">
    <source>
        <dbReference type="Proteomes" id="UP000029548"/>
    </source>
</evidence>
<dbReference type="EMBL" id="JRNE01000067">
    <property type="protein sequence ID" value="KGF15843.1"/>
    <property type="molecule type" value="Genomic_DNA"/>
</dbReference>
<feature type="transmembrane region" description="Helical" evidence="1">
    <location>
        <begin position="193"/>
        <end position="213"/>
    </location>
</feature>
<evidence type="ECO:0000313" key="2">
    <source>
        <dbReference type="EMBL" id="KGF15843.1"/>
    </source>
</evidence>
<keyword evidence="1" id="KW-0472">Membrane</keyword>
<comment type="caution">
    <text evidence="2">The sequence shown here is derived from an EMBL/GenBank/DDBJ whole genome shotgun (WGS) entry which is preliminary data.</text>
</comment>
<dbReference type="InterPro" id="IPR010699">
    <property type="entry name" value="DUF1275"/>
</dbReference>
<dbReference type="RefSeq" id="WP_035122986.1">
    <property type="nucleotide sequence ID" value="NZ_JRNE01000067.1"/>
</dbReference>
<feature type="transmembrane region" description="Helical" evidence="1">
    <location>
        <begin position="60"/>
        <end position="81"/>
    </location>
</feature>
<sequence length="225" mass="24059">MEGYRAGERALAVYLSSITGFIDALGFLYLGGFFLSFMSGNTTRLTAAMAEGAWDVAGKAAGVMALFLVGVMIGALISRLGHRFLPPTRPREAVLLFICLTATIASIWVVTGEDLPAVLSLSFTVGAMNSIFERDGEVSISLTYMTGTLVKMSQRFVGAFFGGSHRAWINYFLLWAALAVGAIFGGWCFTTIGLKSVWVVTAMIIGGTAVALANRHRRRTAGLPV</sequence>
<dbReference type="Pfam" id="PF06912">
    <property type="entry name" value="DUF1275"/>
    <property type="match status" value="1"/>
</dbReference>
<dbReference type="PANTHER" id="PTHR37314">
    <property type="entry name" value="SLR0142 PROTEIN"/>
    <property type="match status" value="1"/>
</dbReference>
<reference evidence="2 3" key="1">
    <citation type="submission" date="2014-07" db="EMBL/GenBank/DDBJ databases">
        <authorList>
            <person name="McCorrison J."/>
            <person name="Sanka R."/>
            <person name="Torralba M."/>
            <person name="Gillis M."/>
            <person name="Haft D.H."/>
            <person name="Methe B."/>
            <person name="Sutton G."/>
            <person name="Nelson K.E."/>
        </authorList>
    </citation>
    <scope>NUCLEOTIDE SEQUENCE [LARGE SCALE GENOMIC DNA]</scope>
    <source>
        <strain evidence="2 3">DNF00450</strain>
    </source>
</reference>
<keyword evidence="1" id="KW-1133">Transmembrane helix</keyword>
<feature type="transmembrane region" description="Helical" evidence="1">
    <location>
        <begin position="168"/>
        <end position="187"/>
    </location>
</feature>
<protein>
    <submittedName>
        <fullName evidence="2">Membrane protein</fullName>
    </submittedName>
</protein>
<dbReference type="Proteomes" id="UP000029548">
    <property type="component" value="Unassembled WGS sequence"/>
</dbReference>
<proteinExistence type="predicted"/>